<sequence>MLWESSRSVDIRQSTAIGLSELFGVKVGWGSTPNFNFLCLRETRLSIPEKTEMDCVMIGISAARDLAVTIPVESMPRLGGGVKP</sequence>
<reference evidence="1" key="1">
    <citation type="submission" date="2021-04" db="EMBL/GenBank/DDBJ databases">
        <authorList>
            <person name="Hartkoorn R.C."/>
            <person name="Beaudoing E."/>
            <person name="Hot D."/>
        </authorList>
    </citation>
    <scope>NUCLEOTIDE SEQUENCE</scope>
    <source>
        <strain evidence="1">NRRL B-16292</strain>
    </source>
</reference>
<reference evidence="1" key="2">
    <citation type="submission" date="2022-09" db="EMBL/GenBank/DDBJ databases">
        <title>Biosynthetic gene clusters of Dactylosporangioum fulvum.</title>
        <authorList>
            <person name="Caradec T."/>
        </authorList>
    </citation>
    <scope>NUCLEOTIDE SEQUENCE</scope>
    <source>
        <strain evidence="1">NRRL B-16292</strain>
    </source>
</reference>
<protein>
    <submittedName>
        <fullName evidence="1">Uncharacterized protein</fullName>
    </submittedName>
</protein>
<accession>A0ABY5W1F1</accession>
<organism evidence="1 2">
    <name type="scientific">Dactylosporangium fulvum</name>
    <dbReference type="NCBI Taxonomy" id="53359"/>
    <lineage>
        <taxon>Bacteria</taxon>
        <taxon>Bacillati</taxon>
        <taxon>Actinomycetota</taxon>
        <taxon>Actinomycetes</taxon>
        <taxon>Micromonosporales</taxon>
        <taxon>Micromonosporaceae</taxon>
        <taxon>Dactylosporangium</taxon>
    </lineage>
</organism>
<gene>
    <name evidence="1" type="ORF">Dfulv_06340</name>
</gene>
<proteinExistence type="predicted"/>
<dbReference type="Proteomes" id="UP001059617">
    <property type="component" value="Chromosome"/>
</dbReference>
<evidence type="ECO:0000313" key="2">
    <source>
        <dbReference type="Proteomes" id="UP001059617"/>
    </source>
</evidence>
<dbReference type="EMBL" id="CP073720">
    <property type="protein sequence ID" value="UWP83873.1"/>
    <property type="molecule type" value="Genomic_DNA"/>
</dbReference>
<evidence type="ECO:0000313" key="1">
    <source>
        <dbReference type="EMBL" id="UWP83873.1"/>
    </source>
</evidence>
<keyword evidence="2" id="KW-1185">Reference proteome</keyword>
<dbReference type="RefSeq" id="WP_259861682.1">
    <property type="nucleotide sequence ID" value="NZ_BAAAST010000019.1"/>
</dbReference>
<name>A0ABY5W1F1_9ACTN</name>